<sequence length="56" mass="6804">MTIETLDDIYNISSKDYFNKVGPYEEILSKELRDEILKFHMISEYEPMLNTRYPRL</sequence>
<name>A0A397S833_9GLOM</name>
<reference evidence="1 2" key="1">
    <citation type="submission" date="2018-06" db="EMBL/GenBank/DDBJ databases">
        <title>Comparative genomics reveals the genomic features of Rhizophagus irregularis, R. cerebriforme, R. diaphanum and Gigaspora rosea, and their symbiotic lifestyle signature.</title>
        <authorList>
            <person name="Morin E."/>
            <person name="San Clemente H."/>
            <person name="Chen E.C.H."/>
            <person name="De La Providencia I."/>
            <person name="Hainaut M."/>
            <person name="Kuo A."/>
            <person name="Kohler A."/>
            <person name="Murat C."/>
            <person name="Tang N."/>
            <person name="Roy S."/>
            <person name="Loubradou J."/>
            <person name="Henrissat B."/>
            <person name="Grigoriev I.V."/>
            <person name="Corradi N."/>
            <person name="Roux C."/>
            <person name="Martin F.M."/>
        </authorList>
    </citation>
    <scope>NUCLEOTIDE SEQUENCE [LARGE SCALE GENOMIC DNA]</scope>
    <source>
        <strain evidence="1 2">DAOM 227022</strain>
    </source>
</reference>
<gene>
    <name evidence="1" type="ORF">C1645_837791</name>
</gene>
<proteinExistence type="predicted"/>
<dbReference type="AlphaFoldDB" id="A0A397S833"/>
<keyword evidence="2" id="KW-1185">Reference proteome</keyword>
<organism evidence="1 2">
    <name type="scientific">Glomus cerebriforme</name>
    <dbReference type="NCBI Taxonomy" id="658196"/>
    <lineage>
        <taxon>Eukaryota</taxon>
        <taxon>Fungi</taxon>
        <taxon>Fungi incertae sedis</taxon>
        <taxon>Mucoromycota</taxon>
        <taxon>Glomeromycotina</taxon>
        <taxon>Glomeromycetes</taxon>
        <taxon>Glomerales</taxon>
        <taxon>Glomeraceae</taxon>
        <taxon>Glomus</taxon>
    </lineage>
</organism>
<dbReference type="Proteomes" id="UP000265703">
    <property type="component" value="Unassembled WGS sequence"/>
</dbReference>
<dbReference type="OrthoDB" id="2160519at2759"/>
<evidence type="ECO:0000313" key="1">
    <source>
        <dbReference type="EMBL" id="RIA80959.1"/>
    </source>
</evidence>
<protein>
    <submittedName>
        <fullName evidence="1">Uncharacterized protein</fullName>
    </submittedName>
</protein>
<evidence type="ECO:0000313" key="2">
    <source>
        <dbReference type="Proteomes" id="UP000265703"/>
    </source>
</evidence>
<comment type="caution">
    <text evidence="1">The sequence shown here is derived from an EMBL/GenBank/DDBJ whole genome shotgun (WGS) entry which is preliminary data.</text>
</comment>
<dbReference type="EMBL" id="QKYT01000872">
    <property type="protein sequence ID" value="RIA80959.1"/>
    <property type="molecule type" value="Genomic_DNA"/>
</dbReference>
<accession>A0A397S833</accession>